<dbReference type="EMBL" id="CASHTH010000558">
    <property type="protein sequence ID" value="CAI8004388.1"/>
    <property type="molecule type" value="Genomic_DNA"/>
</dbReference>
<reference evidence="2" key="1">
    <citation type="submission" date="2023-03" db="EMBL/GenBank/DDBJ databases">
        <authorList>
            <person name="Steffen K."/>
            <person name="Cardenas P."/>
        </authorList>
    </citation>
    <scope>NUCLEOTIDE SEQUENCE</scope>
</reference>
<accession>A0AA35R572</accession>
<keyword evidence="3" id="KW-1185">Reference proteome</keyword>
<dbReference type="Proteomes" id="UP001174909">
    <property type="component" value="Unassembled WGS sequence"/>
</dbReference>
<dbReference type="PANTHER" id="PTHR11733:SF167">
    <property type="entry name" value="FI17812P1-RELATED"/>
    <property type="match status" value="1"/>
</dbReference>
<dbReference type="InterPro" id="IPR000718">
    <property type="entry name" value="Peptidase_M13"/>
</dbReference>
<protein>
    <submittedName>
        <fullName evidence="2">Neprilysin-11</fullName>
    </submittedName>
</protein>
<dbReference type="AlphaFoldDB" id="A0AA35R572"/>
<dbReference type="Pfam" id="PF05649">
    <property type="entry name" value="Peptidase_M13_N"/>
    <property type="match status" value="1"/>
</dbReference>
<comment type="caution">
    <text evidence="2">The sequence shown here is derived from an EMBL/GenBank/DDBJ whole genome shotgun (WGS) entry which is preliminary data.</text>
</comment>
<gene>
    <name evidence="2" type="ORF">GBAR_LOCUS3908</name>
</gene>
<dbReference type="PANTHER" id="PTHR11733">
    <property type="entry name" value="ZINC METALLOPROTEASE FAMILY M13 NEPRILYSIN-RELATED"/>
    <property type="match status" value="1"/>
</dbReference>
<dbReference type="SUPFAM" id="SSF55486">
    <property type="entry name" value="Metalloproteases ('zincins'), catalytic domain"/>
    <property type="match status" value="1"/>
</dbReference>
<sequence>MERAPPTSKCAARHLEGCCQNHYRRPFGAAARGSSTVCSIRLPIRQRLSSSSSSSSASSPQVCQSEACLDLAVQIKGAMDESVDPCEDFYNFTCGNWPLFNQINEECGTDALSEEKTEVYSDLAKVLEMDFTGGNSVLTELYELYTSCIAAKQMDNADFAADILPVIRKQYEELGMSSRFGTTGIS</sequence>
<evidence type="ECO:0000313" key="2">
    <source>
        <dbReference type="EMBL" id="CAI8004388.1"/>
    </source>
</evidence>
<dbReference type="GO" id="GO:0005886">
    <property type="term" value="C:plasma membrane"/>
    <property type="evidence" value="ECO:0007669"/>
    <property type="project" value="TreeGrafter"/>
</dbReference>
<name>A0AA35R572_GEOBA</name>
<dbReference type="Gene3D" id="3.40.390.10">
    <property type="entry name" value="Collagenase (Catalytic Domain)"/>
    <property type="match status" value="1"/>
</dbReference>
<evidence type="ECO:0000259" key="1">
    <source>
        <dbReference type="Pfam" id="PF05649"/>
    </source>
</evidence>
<dbReference type="GO" id="GO:0004222">
    <property type="term" value="F:metalloendopeptidase activity"/>
    <property type="evidence" value="ECO:0007669"/>
    <property type="project" value="InterPro"/>
</dbReference>
<dbReference type="PROSITE" id="PS51885">
    <property type="entry name" value="NEPRILYSIN"/>
    <property type="match status" value="1"/>
</dbReference>
<dbReference type="InterPro" id="IPR008753">
    <property type="entry name" value="Peptidase_M13_N"/>
</dbReference>
<proteinExistence type="predicted"/>
<dbReference type="InterPro" id="IPR024079">
    <property type="entry name" value="MetalloPept_cat_dom_sf"/>
</dbReference>
<evidence type="ECO:0000313" key="3">
    <source>
        <dbReference type="Proteomes" id="UP001174909"/>
    </source>
</evidence>
<feature type="domain" description="Peptidase M13 N-terminal" evidence="1">
    <location>
        <begin position="85"/>
        <end position="169"/>
    </location>
</feature>
<organism evidence="2 3">
    <name type="scientific">Geodia barretti</name>
    <name type="common">Barrett's horny sponge</name>
    <dbReference type="NCBI Taxonomy" id="519541"/>
    <lineage>
        <taxon>Eukaryota</taxon>
        <taxon>Metazoa</taxon>
        <taxon>Porifera</taxon>
        <taxon>Demospongiae</taxon>
        <taxon>Heteroscleromorpha</taxon>
        <taxon>Tetractinellida</taxon>
        <taxon>Astrophorina</taxon>
        <taxon>Geodiidae</taxon>
        <taxon>Geodia</taxon>
    </lineage>
</organism>
<dbReference type="GO" id="GO:0016485">
    <property type="term" value="P:protein processing"/>
    <property type="evidence" value="ECO:0007669"/>
    <property type="project" value="TreeGrafter"/>
</dbReference>